<evidence type="ECO:0008006" key="3">
    <source>
        <dbReference type="Google" id="ProtNLM"/>
    </source>
</evidence>
<dbReference type="AlphaFoldDB" id="A0A0H3AA04"/>
<accession>A0A0H3AA04</accession>
<reference evidence="2" key="1">
    <citation type="journal article" date="2009" name="Environ. Microbiol.">
        <title>Contribution of mobile genetic elements to Desulfovibrio vulgaris genome plasticity.</title>
        <authorList>
            <person name="Walker C.B."/>
            <person name="Stolyar S."/>
            <person name="Chivian D."/>
            <person name="Pinel N."/>
            <person name="Gabster J.A."/>
            <person name="Dehal P.S."/>
            <person name="He Z."/>
            <person name="Yang Z.K."/>
            <person name="Yen H.C."/>
            <person name="Zhou J."/>
            <person name="Wall J.D."/>
            <person name="Hazen T.C."/>
            <person name="Arkin A.P."/>
            <person name="Stahl D.A."/>
        </authorList>
    </citation>
    <scope>NUCLEOTIDE SEQUENCE [LARGE SCALE GENOMIC DNA]</scope>
    <source>
        <strain evidence="2">DP4</strain>
    </source>
</reference>
<dbReference type="EMBL" id="CP000527">
    <property type="protein sequence ID" value="ABM29253.1"/>
    <property type="molecule type" value="Genomic_DNA"/>
</dbReference>
<dbReference type="KEGG" id="dvl:Dvul_2237"/>
<dbReference type="RefSeq" id="WP_011792735.1">
    <property type="nucleotide sequence ID" value="NC_008751.1"/>
</dbReference>
<dbReference type="Proteomes" id="UP000009173">
    <property type="component" value="Chromosome"/>
</dbReference>
<organism evidence="1 2">
    <name type="scientific">Nitratidesulfovibrio vulgaris (strain DP4)</name>
    <name type="common">Desulfovibrio vulgaris</name>
    <dbReference type="NCBI Taxonomy" id="391774"/>
    <lineage>
        <taxon>Bacteria</taxon>
        <taxon>Pseudomonadati</taxon>
        <taxon>Thermodesulfobacteriota</taxon>
        <taxon>Desulfovibrionia</taxon>
        <taxon>Desulfovibrionales</taxon>
        <taxon>Desulfovibrionaceae</taxon>
        <taxon>Nitratidesulfovibrio</taxon>
    </lineage>
</organism>
<evidence type="ECO:0000313" key="2">
    <source>
        <dbReference type="Proteomes" id="UP000009173"/>
    </source>
</evidence>
<evidence type="ECO:0000313" key="1">
    <source>
        <dbReference type="EMBL" id="ABM29253.1"/>
    </source>
</evidence>
<proteinExistence type="predicted"/>
<dbReference type="Pfam" id="PF12675">
    <property type="entry name" value="DUF3795"/>
    <property type="match status" value="1"/>
</dbReference>
<gene>
    <name evidence="1" type="ordered locus">Dvul_2237</name>
</gene>
<protein>
    <recommendedName>
        <fullName evidence="3">DUF3795 domain-containing protein</fullName>
    </recommendedName>
</protein>
<name>A0A0H3AA04_NITV4</name>
<dbReference type="InterPro" id="IPR024227">
    <property type="entry name" value="DUF3795"/>
</dbReference>
<dbReference type="HOGENOM" id="CLU_1755251_0_0_7"/>
<sequence>MSTQPRKVETTHPAPASGIRYAAPCGLDCGRCVMCSHGKVAENARAIRGVLGPNFARYAAFLQDMQPALVHYPAFAELLDTMAEGCCEGCRDRETPCHASCRVPECTRAHGVDWCGLCPDFPCAETGLPERLVEKWREANTIIRDAGVDAWLRELAERPRYL</sequence>